<evidence type="ECO:0000313" key="2">
    <source>
        <dbReference type="EMBL" id="SFM86852.1"/>
    </source>
</evidence>
<keyword evidence="3" id="KW-1185">Reference proteome</keyword>
<gene>
    <name evidence="2" type="ORF">SAMN02982985_05605</name>
</gene>
<dbReference type="EMBL" id="FOTW01000040">
    <property type="protein sequence ID" value="SFM86852.1"/>
    <property type="molecule type" value="Genomic_DNA"/>
</dbReference>
<sequence>MEPVSKDLLDARLATVETRIEGRLVSLETRMESGFNELRAEFRAEMHKNTAELVKWIVGTSLAMSAVALTVMTFVLNNAVPKAPSYPPPQPAPAPIVIQMPAPPAPVPVPQSPVSSK</sequence>
<dbReference type="STRING" id="758825.SAMN02982985_05605"/>
<evidence type="ECO:0000313" key="3">
    <source>
        <dbReference type="Proteomes" id="UP000199470"/>
    </source>
</evidence>
<keyword evidence="1" id="KW-0472">Membrane</keyword>
<accession>A0A1I4UD20</accession>
<protein>
    <submittedName>
        <fullName evidence="2">Uncharacterized protein</fullName>
    </submittedName>
</protein>
<reference evidence="2 3" key="1">
    <citation type="submission" date="2016-10" db="EMBL/GenBank/DDBJ databases">
        <authorList>
            <person name="de Groot N.N."/>
        </authorList>
    </citation>
    <scope>NUCLEOTIDE SEQUENCE [LARGE SCALE GENOMIC DNA]</scope>
    <source>
        <strain evidence="2 3">ATCC 43154</strain>
    </source>
</reference>
<feature type="transmembrane region" description="Helical" evidence="1">
    <location>
        <begin position="53"/>
        <end position="76"/>
    </location>
</feature>
<dbReference type="OrthoDB" id="8781725at2"/>
<dbReference type="Proteomes" id="UP000199470">
    <property type="component" value="Unassembled WGS sequence"/>
</dbReference>
<evidence type="ECO:0000256" key="1">
    <source>
        <dbReference type="SAM" id="Phobius"/>
    </source>
</evidence>
<keyword evidence="1" id="KW-0812">Transmembrane</keyword>
<organism evidence="2 3">
    <name type="scientific">Rugamonas rubra</name>
    <dbReference type="NCBI Taxonomy" id="758825"/>
    <lineage>
        <taxon>Bacteria</taxon>
        <taxon>Pseudomonadati</taxon>
        <taxon>Pseudomonadota</taxon>
        <taxon>Betaproteobacteria</taxon>
        <taxon>Burkholderiales</taxon>
        <taxon>Oxalobacteraceae</taxon>
        <taxon>Telluria group</taxon>
        <taxon>Rugamonas</taxon>
    </lineage>
</organism>
<dbReference type="RefSeq" id="WP_139236799.1">
    <property type="nucleotide sequence ID" value="NZ_FOTW01000040.1"/>
</dbReference>
<dbReference type="AlphaFoldDB" id="A0A1I4UD20"/>
<name>A0A1I4UD20_9BURK</name>
<keyword evidence="1" id="KW-1133">Transmembrane helix</keyword>
<proteinExistence type="predicted"/>